<evidence type="ECO:0000313" key="2">
    <source>
        <dbReference type="EMBL" id="KKR70598.1"/>
    </source>
</evidence>
<evidence type="ECO:0008006" key="4">
    <source>
        <dbReference type="Google" id="ProtNLM"/>
    </source>
</evidence>
<protein>
    <recommendedName>
        <fullName evidence="4">DUF5667 domain-containing protein</fullName>
    </recommendedName>
</protein>
<comment type="caution">
    <text evidence="2">The sequence shown here is derived from an EMBL/GenBank/DDBJ whole genome shotgun (WGS) entry which is preliminary data.</text>
</comment>
<dbReference type="AlphaFoldDB" id="A0A0G0T0N7"/>
<keyword evidence="1" id="KW-0812">Transmembrane</keyword>
<evidence type="ECO:0000313" key="3">
    <source>
        <dbReference type="Proteomes" id="UP000034452"/>
    </source>
</evidence>
<feature type="transmembrane region" description="Helical" evidence="1">
    <location>
        <begin position="56"/>
        <end position="76"/>
    </location>
</feature>
<reference evidence="2 3" key="1">
    <citation type="journal article" date="2015" name="Nature">
        <title>rRNA introns, odd ribosomes, and small enigmatic genomes across a large radiation of phyla.</title>
        <authorList>
            <person name="Brown C.T."/>
            <person name="Hug L.A."/>
            <person name="Thomas B.C."/>
            <person name="Sharon I."/>
            <person name="Castelle C.J."/>
            <person name="Singh A."/>
            <person name="Wilkins M.J."/>
            <person name="Williams K.H."/>
            <person name="Banfield J.F."/>
        </authorList>
    </citation>
    <scope>NUCLEOTIDE SEQUENCE [LARGE SCALE GENOMIC DNA]</scope>
</reference>
<proteinExistence type="predicted"/>
<name>A0A0G0T0N7_9BACT</name>
<keyword evidence="1" id="KW-1133">Transmembrane helix</keyword>
<dbReference type="EMBL" id="LBZL01000003">
    <property type="protein sequence ID" value="KKR70598.1"/>
    <property type="molecule type" value="Genomic_DNA"/>
</dbReference>
<evidence type="ECO:0000256" key="1">
    <source>
        <dbReference type="SAM" id="Phobius"/>
    </source>
</evidence>
<accession>A0A0G0T0N7</accession>
<organism evidence="2 3">
    <name type="scientific">Candidatus Nomurabacteria bacterium GW2011_GWB1_40_7</name>
    <dbReference type="NCBI Taxonomy" id="1618744"/>
    <lineage>
        <taxon>Bacteria</taxon>
        <taxon>Candidatus Nomuraibacteriota</taxon>
    </lineage>
</organism>
<sequence length="156" mass="18012">MEDEFNKIKKAVENIRLSSAEKEQMRANILRSANSGVQSPYFARSHFFAILRTHRFVPALLLALLIILGGGSVVFAEKAVPGDWLYGVKTMVNEPVAGILALTKTKKIKWEKKLIERRMDEEKTLISQNRLDEKKKNYLENRIKKSREKIDRVNKK</sequence>
<keyword evidence="1" id="KW-0472">Membrane</keyword>
<gene>
    <name evidence="2" type="ORF">UU13_C0003G0042</name>
</gene>
<dbReference type="Proteomes" id="UP000034452">
    <property type="component" value="Unassembled WGS sequence"/>
</dbReference>